<organism evidence="2 3">
    <name type="scientific">Qipengyuania flava</name>
    <dbReference type="NCBI Taxonomy" id="192812"/>
    <lineage>
        <taxon>Bacteria</taxon>
        <taxon>Pseudomonadati</taxon>
        <taxon>Pseudomonadota</taxon>
        <taxon>Alphaproteobacteria</taxon>
        <taxon>Sphingomonadales</taxon>
        <taxon>Erythrobacteraceae</taxon>
        <taxon>Qipengyuania</taxon>
    </lineage>
</organism>
<dbReference type="KEGG" id="efv:CHH26_10340"/>
<accession>A0A222EWX8</accession>
<proteinExistence type="predicted"/>
<sequence length="101" mass="11109">MMAMAVGADAMLLIRAVRQVLTSLATCSFDTCKFANFRPAYRRVHAYAEHQAEENQHGEKRLQGKKGHTEGHDTLAPLAGPITWHKSIFSSNSEAVAQLNA</sequence>
<dbReference type="EMBL" id="CP032228">
    <property type="protein sequence ID" value="QFI63372.1"/>
    <property type="molecule type" value="Genomic_DNA"/>
</dbReference>
<reference evidence="3" key="1">
    <citation type="submission" date="2018-09" db="EMBL/GenBank/DDBJ databases">
        <title>Nocardia yunnanensis sp. nov., an actinomycete isolated from a soil sample.</title>
        <authorList>
            <person name="Zhang J."/>
        </authorList>
    </citation>
    <scope>NUCLEOTIDE SEQUENCE [LARGE SCALE GENOMIC DNA]</scope>
    <source>
        <strain evidence="3">21-3</strain>
    </source>
</reference>
<evidence type="ECO:0000313" key="2">
    <source>
        <dbReference type="EMBL" id="QFI63372.1"/>
    </source>
</evidence>
<dbReference type="Proteomes" id="UP000325385">
    <property type="component" value="Chromosome"/>
</dbReference>
<feature type="region of interest" description="Disordered" evidence="1">
    <location>
        <begin position="50"/>
        <end position="76"/>
    </location>
</feature>
<gene>
    <name evidence="2" type="ORF">D0Y83_08890</name>
</gene>
<protein>
    <submittedName>
        <fullName evidence="2">Uncharacterized protein</fullName>
    </submittedName>
</protein>
<evidence type="ECO:0000256" key="1">
    <source>
        <dbReference type="SAM" id="MobiDB-lite"/>
    </source>
</evidence>
<evidence type="ECO:0000313" key="3">
    <source>
        <dbReference type="Proteomes" id="UP000325385"/>
    </source>
</evidence>
<feature type="compositionally biased region" description="Basic and acidic residues" evidence="1">
    <location>
        <begin position="50"/>
        <end position="73"/>
    </location>
</feature>
<name>A0A222EWX8_9SPHN</name>
<dbReference type="AlphaFoldDB" id="A0A222EWX8"/>